<evidence type="ECO:0008006" key="6">
    <source>
        <dbReference type="Google" id="ProtNLM"/>
    </source>
</evidence>
<dbReference type="PANTHER" id="PTHR10272">
    <property type="entry name" value="PLATELET-ACTIVATING FACTOR ACETYLHYDROLASE"/>
    <property type="match status" value="1"/>
</dbReference>
<dbReference type="RefSeq" id="WP_311536431.1">
    <property type="nucleotide sequence ID" value="NZ_JAVRHQ010000036.1"/>
</dbReference>
<dbReference type="Gene3D" id="3.40.50.1820">
    <property type="entry name" value="alpha/beta hydrolase"/>
    <property type="match status" value="1"/>
</dbReference>
<dbReference type="Proteomes" id="UP001262889">
    <property type="component" value="Unassembled WGS sequence"/>
</dbReference>
<name>A0ABU3CET2_9FLAO</name>
<evidence type="ECO:0000256" key="3">
    <source>
        <dbReference type="ARBA" id="ARBA00023098"/>
    </source>
</evidence>
<dbReference type="EMBL" id="JAVRHQ010000036">
    <property type="protein sequence ID" value="MDT0644816.1"/>
    <property type="molecule type" value="Genomic_DNA"/>
</dbReference>
<dbReference type="PANTHER" id="PTHR10272:SF0">
    <property type="entry name" value="PLATELET-ACTIVATING FACTOR ACETYLHYDROLASE"/>
    <property type="match status" value="1"/>
</dbReference>
<proteinExistence type="predicted"/>
<dbReference type="InterPro" id="IPR029058">
    <property type="entry name" value="AB_hydrolase_fold"/>
</dbReference>
<reference evidence="4 5" key="1">
    <citation type="submission" date="2023-09" db="EMBL/GenBank/DDBJ databases">
        <authorList>
            <person name="Rey-Velasco X."/>
        </authorList>
    </citation>
    <scope>NUCLEOTIDE SEQUENCE [LARGE SCALE GENOMIC DNA]</scope>
    <source>
        <strain evidence="4 5">F363</strain>
    </source>
</reference>
<keyword evidence="5" id="KW-1185">Reference proteome</keyword>
<keyword evidence="2" id="KW-0442">Lipid degradation</keyword>
<keyword evidence="1" id="KW-0378">Hydrolase</keyword>
<gene>
    <name evidence="4" type="ORF">RM553_18390</name>
</gene>
<evidence type="ECO:0000256" key="1">
    <source>
        <dbReference type="ARBA" id="ARBA00022801"/>
    </source>
</evidence>
<evidence type="ECO:0000256" key="2">
    <source>
        <dbReference type="ARBA" id="ARBA00022963"/>
    </source>
</evidence>
<keyword evidence="3" id="KW-0443">Lipid metabolism</keyword>
<organism evidence="4 5">
    <name type="scientific">Autumnicola tepida</name>
    <dbReference type="NCBI Taxonomy" id="3075595"/>
    <lineage>
        <taxon>Bacteria</taxon>
        <taxon>Pseudomonadati</taxon>
        <taxon>Bacteroidota</taxon>
        <taxon>Flavobacteriia</taxon>
        <taxon>Flavobacteriales</taxon>
        <taxon>Flavobacteriaceae</taxon>
        <taxon>Autumnicola</taxon>
    </lineage>
</organism>
<dbReference type="Pfam" id="PF03403">
    <property type="entry name" value="PAF-AH_p_II"/>
    <property type="match status" value="1"/>
</dbReference>
<evidence type="ECO:0000313" key="5">
    <source>
        <dbReference type="Proteomes" id="UP001262889"/>
    </source>
</evidence>
<comment type="caution">
    <text evidence="4">The sequence shown here is derived from an EMBL/GenBank/DDBJ whole genome shotgun (WGS) entry which is preliminary data.</text>
</comment>
<evidence type="ECO:0000313" key="4">
    <source>
        <dbReference type="EMBL" id="MDT0644816.1"/>
    </source>
</evidence>
<protein>
    <recommendedName>
        <fullName evidence="6">Chlorophyllase</fullName>
    </recommendedName>
</protein>
<dbReference type="SUPFAM" id="SSF53474">
    <property type="entry name" value="alpha/beta-Hydrolases"/>
    <property type="match status" value="1"/>
</dbReference>
<accession>A0ABU3CET2</accession>
<sequence length="168" mass="18925">MVRTFGNFLKGHINRRYFVAAGHSLGGNVAIISGEKDKRIRAAVNLDGGTFIEKYSDPKIPTLTIRSQPDYTEEEIKDKRFTLKEWDEMGKNIDSSFNSFLSSATNSYEIKITGAGHMSFSDAPFVLPKMITRFGGKIIDSNKAWTIINKSILLFFTRLEGSKFRTIS</sequence>